<dbReference type="InterPro" id="IPR050708">
    <property type="entry name" value="T6SS_VgrG/RHS"/>
</dbReference>
<feature type="compositionally biased region" description="Polar residues" evidence="4">
    <location>
        <begin position="630"/>
        <end position="657"/>
    </location>
</feature>
<comment type="similarity">
    <text evidence="2">Belongs to the VgrG protein family.</text>
</comment>
<dbReference type="PANTHER" id="PTHR32305">
    <property type="match status" value="1"/>
</dbReference>
<keyword evidence="8" id="KW-1185">Reference proteome</keyword>
<comment type="subcellular location">
    <subcellularLocation>
        <location evidence="1">Secreted</location>
    </subcellularLocation>
</comment>
<keyword evidence="3" id="KW-0964">Secreted</keyword>
<evidence type="ECO:0000256" key="4">
    <source>
        <dbReference type="SAM" id="MobiDB-lite"/>
    </source>
</evidence>
<dbReference type="NCBIfam" id="TIGR03361">
    <property type="entry name" value="VI_Rhs_Vgr"/>
    <property type="match status" value="1"/>
</dbReference>
<evidence type="ECO:0000256" key="2">
    <source>
        <dbReference type="ARBA" id="ARBA00005558"/>
    </source>
</evidence>
<organism evidence="7 8">
    <name type="scientific">Methylomonas rapida</name>
    <dbReference type="NCBI Taxonomy" id="2963939"/>
    <lineage>
        <taxon>Bacteria</taxon>
        <taxon>Pseudomonadati</taxon>
        <taxon>Pseudomonadota</taxon>
        <taxon>Gammaproteobacteria</taxon>
        <taxon>Methylococcales</taxon>
        <taxon>Methylococcaceae</taxon>
        <taxon>Methylomonas</taxon>
    </lineage>
</organism>
<evidence type="ECO:0000313" key="8">
    <source>
        <dbReference type="Proteomes" id="UP001162780"/>
    </source>
</evidence>
<dbReference type="InterPro" id="IPR037026">
    <property type="entry name" value="Vgr_OB-fold_dom_sf"/>
</dbReference>
<dbReference type="SUPFAM" id="SSF69349">
    <property type="entry name" value="Phage fibre proteins"/>
    <property type="match status" value="2"/>
</dbReference>
<evidence type="ECO:0000256" key="3">
    <source>
        <dbReference type="ARBA" id="ARBA00022525"/>
    </source>
</evidence>
<sequence>MAAIQENRKIQVFTPLRENTLLFYQMHGKESLSEPFEFQLDLLSEKSDIAPESLLGENFTIRMQLDDGSWRYFNGYVSRFGQYGNINEYFHYRAEVRPWLWFLTRTANCRIFQNLTAPEIISQVFRDQGFSDFQLKLTGSYTKREYCVQYRETDFNFVSRLMEEEGIFYYFSHEQNKHTLYLVDANTALGPFPGYARIPYHVETGLVDKTRADHVFQWGFSREVQTGRYEITDYDFKKPKANLLVKLNLKESHAHAEHEFFDYPGHYTETSTGDHFVRQRIEELHARFDRSEGQGNARGLATGHVFTLQDHPRDDQNKQYLIVSASYHMVLEEYFSSSLRGGAGKLFDCSFIAQDNKHPFRASRVSPKPLVHGAQTAVVVGPAGEEIYTDKYGRVKVQFHWDRFGKKDQDSSCWVRVAHPWAGKNWGMVAIPRIGHEVVIEFLEGDPDQPLIVGSVYNGDNMPPYALPANMTQTGILSRSSKGGSSANANELRFEDKKGSEQVYLHAEKNQDIEVENDETHWVGHDRSKTIDHDETTHVKHDRTETVDNNETITIGVNRTEKVGSNENITIGVNRTETVGSNETITIGLNRTRSVGVNEAIAIGAAQEVVVGAARTVNVGANQATNIGNSHSVSVGKDQTVSVGKNQSSTIGENRSGSVGKDDSLKVGKNLVIDAGDSVTIKTGKASITMKKDGTITISGKDITIKGTGEINAKANKDVVIKGKNILQN</sequence>
<evidence type="ECO:0000259" key="5">
    <source>
        <dbReference type="Pfam" id="PF04717"/>
    </source>
</evidence>
<feature type="domain" description="Gp5/Type VI secretion system Vgr C-terminal trimerisation" evidence="6">
    <location>
        <begin position="608"/>
        <end position="680"/>
    </location>
</feature>
<proteinExistence type="inferred from homology"/>
<accession>A0ABY7GJ22</accession>
<dbReference type="Gene3D" id="2.40.50.230">
    <property type="entry name" value="Gp5 N-terminal domain"/>
    <property type="match status" value="1"/>
</dbReference>
<dbReference type="InterPro" id="IPR006531">
    <property type="entry name" value="Gp5/Vgr_OB"/>
</dbReference>
<dbReference type="PANTHER" id="PTHR32305:SF15">
    <property type="entry name" value="PROTEIN RHSA-RELATED"/>
    <property type="match status" value="1"/>
</dbReference>
<dbReference type="SUPFAM" id="SSF69255">
    <property type="entry name" value="gp5 N-terminal domain-like"/>
    <property type="match status" value="1"/>
</dbReference>
<dbReference type="Proteomes" id="UP001162780">
    <property type="component" value="Chromosome"/>
</dbReference>
<feature type="region of interest" description="Disordered" evidence="4">
    <location>
        <begin position="476"/>
        <end position="495"/>
    </location>
</feature>
<dbReference type="Pfam" id="PF22178">
    <property type="entry name" value="Gp5_trimer_C"/>
    <property type="match status" value="2"/>
</dbReference>
<reference evidence="7" key="1">
    <citation type="submission" date="2022-11" db="EMBL/GenBank/DDBJ databases">
        <title>Methylomonas rapida sp. nov., Carotenoid-Producing Obligate Methanotrophs with High Growth Characteristics and Biotechnological Potential.</title>
        <authorList>
            <person name="Tikhonova E.N."/>
            <person name="Suleimanov R.Z."/>
            <person name="Miroshnikov K."/>
            <person name="Oshkin I.Y."/>
            <person name="Belova S.E."/>
            <person name="Danilova O.V."/>
            <person name="Ashikhmin A."/>
            <person name="Konopkin A."/>
            <person name="But S.Y."/>
            <person name="Khmelenina V.N."/>
            <person name="Kuznetsov N."/>
            <person name="Pimenov N.V."/>
            <person name="Dedysh S.N."/>
        </authorList>
    </citation>
    <scope>NUCLEOTIDE SEQUENCE</scope>
    <source>
        <strain evidence="7">MP1</strain>
    </source>
</reference>
<evidence type="ECO:0000259" key="6">
    <source>
        <dbReference type="Pfam" id="PF22178"/>
    </source>
</evidence>
<dbReference type="RefSeq" id="WP_255189172.1">
    <property type="nucleotide sequence ID" value="NZ_CP113517.1"/>
</dbReference>
<dbReference type="Pfam" id="PF05954">
    <property type="entry name" value="Phage_GPD"/>
    <property type="match status" value="1"/>
</dbReference>
<feature type="domain" description="Gp5/Type VI secretion system Vgr C-terminal trimerisation" evidence="6">
    <location>
        <begin position="474"/>
        <end position="587"/>
    </location>
</feature>
<dbReference type="InterPro" id="IPR054030">
    <property type="entry name" value="Gp5_Vgr_C"/>
</dbReference>
<dbReference type="NCBIfam" id="TIGR01646">
    <property type="entry name" value="vgr_GE"/>
    <property type="match status" value="1"/>
</dbReference>
<evidence type="ECO:0000313" key="7">
    <source>
        <dbReference type="EMBL" id="WAR44183.1"/>
    </source>
</evidence>
<dbReference type="SUPFAM" id="SSF69279">
    <property type="entry name" value="Phage tail proteins"/>
    <property type="match status" value="2"/>
</dbReference>
<feature type="region of interest" description="Disordered" evidence="4">
    <location>
        <begin position="630"/>
        <end position="662"/>
    </location>
</feature>
<dbReference type="Gene3D" id="4.10.220.110">
    <property type="match status" value="1"/>
</dbReference>
<dbReference type="Pfam" id="PF04717">
    <property type="entry name" value="Phage_base_V"/>
    <property type="match status" value="1"/>
</dbReference>
<gene>
    <name evidence="7" type="primary">tssI</name>
    <name evidence="7" type="ORF">NM686_017670</name>
</gene>
<dbReference type="Gene3D" id="2.30.110.50">
    <property type="match status" value="1"/>
</dbReference>
<feature type="compositionally biased region" description="Polar residues" evidence="4">
    <location>
        <begin position="476"/>
        <end position="489"/>
    </location>
</feature>
<dbReference type="InterPro" id="IPR006533">
    <property type="entry name" value="T6SS_Vgr_RhsGE"/>
</dbReference>
<protein>
    <submittedName>
        <fullName evidence="7">Type VI secretion system tip protein TssI/VgrG</fullName>
    </submittedName>
</protein>
<evidence type="ECO:0000256" key="1">
    <source>
        <dbReference type="ARBA" id="ARBA00004613"/>
    </source>
</evidence>
<dbReference type="EMBL" id="CP113517">
    <property type="protein sequence ID" value="WAR44183.1"/>
    <property type="molecule type" value="Genomic_DNA"/>
</dbReference>
<feature type="domain" description="Gp5/Type VI secretion system Vgr protein OB-fold" evidence="5">
    <location>
        <begin position="389"/>
        <end position="457"/>
    </location>
</feature>
<dbReference type="InterPro" id="IPR017847">
    <property type="entry name" value="T6SS_RhsGE_Vgr_subset"/>
</dbReference>
<dbReference type="Gene3D" id="3.55.50.10">
    <property type="entry name" value="Baseplate protein-like domains"/>
    <property type="match status" value="1"/>
</dbReference>
<name>A0ABY7GJ22_9GAMM</name>